<dbReference type="AlphaFoldDB" id="A0A917LWL9"/>
<sequence length="104" mass="11954">MNKRIKIYFNFALLLVSLILGTKVIMNQIEITSSNKKVDKIFNEFNECKETTIFPPNASGDASYYVNACDTKYIVTFNNGNMIVKQHDFGMGRTMVLNRIIVEY</sequence>
<comment type="caution">
    <text evidence="1">The sequence shown here is derived from an EMBL/GenBank/DDBJ whole genome shotgun (WGS) entry which is preliminary data.</text>
</comment>
<accession>A0A917LWL9</accession>
<keyword evidence="2" id="KW-1185">Reference proteome</keyword>
<gene>
    <name evidence="1" type="ORF">GCM10010918_11650</name>
</gene>
<dbReference type="RefSeq" id="WP_188888016.1">
    <property type="nucleotide sequence ID" value="NZ_BMHY01000002.1"/>
</dbReference>
<name>A0A917LWL9_9BACL</name>
<reference evidence="1 2" key="1">
    <citation type="journal article" date="2014" name="Int. J. Syst. Evol. Microbiol.">
        <title>Complete genome sequence of Corynebacterium casei LMG S-19264T (=DSM 44701T), isolated from a smear-ripened cheese.</title>
        <authorList>
            <consortium name="US DOE Joint Genome Institute (JGI-PGF)"/>
            <person name="Walter F."/>
            <person name="Albersmeier A."/>
            <person name="Kalinowski J."/>
            <person name="Ruckert C."/>
        </authorList>
    </citation>
    <scope>NUCLEOTIDE SEQUENCE [LARGE SCALE GENOMIC DNA]</scope>
    <source>
        <strain evidence="1 2">CGMCC 1.15286</strain>
    </source>
</reference>
<organism evidence="1 2">
    <name type="scientific">Paenibacillus radicis</name>
    <name type="common">ex Gao et al. 2016</name>
    <dbReference type="NCBI Taxonomy" id="1737354"/>
    <lineage>
        <taxon>Bacteria</taxon>
        <taxon>Bacillati</taxon>
        <taxon>Bacillota</taxon>
        <taxon>Bacilli</taxon>
        <taxon>Bacillales</taxon>
        <taxon>Paenibacillaceae</taxon>
        <taxon>Paenibacillus</taxon>
    </lineage>
</organism>
<dbReference type="EMBL" id="BMHY01000002">
    <property type="protein sequence ID" value="GGG60107.1"/>
    <property type="molecule type" value="Genomic_DNA"/>
</dbReference>
<protein>
    <submittedName>
        <fullName evidence="1">Uncharacterized protein</fullName>
    </submittedName>
</protein>
<evidence type="ECO:0000313" key="2">
    <source>
        <dbReference type="Proteomes" id="UP000600247"/>
    </source>
</evidence>
<evidence type="ECO:0000313" key="1">
    <source>
        <dbReference type="EMBL" id="GGG60107.1"/>
    </source>
</evidence>
<dbReference type="Proteomes" id="UP000600247">
    <property type="component" value="Unassembled WGS sequence"/>
</dbReference>
<proteinExistence type="predicted"/>